<dbReference type="OrthoDB" id="76388at2759"/>
<dbReference type="Proteomes" id="UP001152885">
    <property type="component" value="Unassembled WGS sequence"/>
</dbReference>
<gene>
    <name evidence="1" type="ORF">CANVERA_P4287</name>
</gene>
<reference evidence="1" key="1">
    <citation type="submission" date="2022-12" db="EMBL/GenBank/DDBJ databases">
        <authorList>
            <person name="Brejova B."/>
        </authorList>
    </citation>
    <scope>NUCLEOTIDE SEQUENCE</scope>
</reference>
<organism evidence="1 2">
    <name type="scientific">Candida verbasci</name>
    <dbReference type="NCBI Taxonomy" id="1227364"/>
    <lineage>
        <taxon>Eukaryota</taxon>
        <taxon>Fungi</taxon>
        <taxon>Dikarya</taxon>
        <taxon>Ascomycota</taxon>
        <taxon>Saccharomycotina</taxon>
        <taxon>Pichiomycetes</taxon>
        <taxon>Debaryomycetaceae</taxon>
        <taxon>Candida/Lodderomyces clade</taxon>
        <taxon>Candida</taxon>
    </lineage>
</organism>
<protein>
    <submittedName>
        <fullName evidence="1">Uncharacterized protein</fullName>
    </submittedName>
</protein>
<dbReference type="AlphaFoldDB" id="A0A9W4U072"/>
<sequence length="108" mass="12391">MGCCGLTSEFCDKDKKCFSNCGYGNLHGDTRGDLENIAYWMDSDGLLAYDPHKLDNEYSRVHYAFVNINSDFSIDDNRFSQSEFLNIKPKKIASFGGRLEHIVTKFRF</sequence>
<dbReference type="EMBL" id="CANTUO010000005">
    <property type="protein sequence ID" value="CAI5759775.1"/>
    <property type="molecule type" value="Genomic_DNA"/>
</dbReference>
<comment type="caution">
    <text evidence="1">The sequence shown here is derived from an EMBL/GenBank/DDBJ whole genome shotgun (WGS) entry which is preliminary data.</text>
</comment>
<evidence type="ECO:0000313" key="1">
    <source>
        <dbReference type="EMBL" id="CAI5759775.1"/>
    </source>
</evidence>
<name>A0A9W4U072_9ASCO</name>
<evidence type="ECO:0000313" key="2">
    <source>
        <dbReference type="Proteomes" id="UP001152885"/>
    </source>
</evidence>
<accession>A0A9W4U072</accession>
<proteinExistence type="predicted"/>
<keyword evidence="2" id="KW-1185">Reference proteome</keyword>